<keyword evidence="3" id="KW-1133">Transmembrane helix</keyword>
<sequence>MLDVSKEDITEGSIPRTLAFLATPIVAQQLVLVGQQVIDIFWVGRLGEDAVAAIGLLAPVIGFLSVGTYIAYTGGQVVVSQRVGANDAAGNATFLRRVADESALPLYLYNIPACTGQEISPAVLAEVADHDRIRGLKDSSGDFNYFVEALRRTPADFDCYQGFDSYLVPGMLQGGTGGVNALSNAIPEAFAAAASAA</sequence>
<dbReference type="Pfam" id="PF01554">
    <property type="entry name" value="MatE"/>
    <property type="match status" value="1"/>
</dbReference>
<keyword evidence="1" id="KW-0456">Lyase</keyword>
<dbReference type="InterPro" id="IPR002220">
    <property type="entry name" value="DapA-like"/>
</dbReference>
<name>A0ABD5S0C3_9EURY</name>
<protein>
    <submittedName>
        <fullName evidence="4">Dihydrodipicolinate synthase family protein</fullName>
    </submittedName>
</protein>
<dbReference type="PANTHER" id="PTHR12128">
    <property type="entry name" value="DIHYDRODIPICOLINATE SYNTHASE"/>
    <property type="match status" value="1"/>
</dbReference>
<keyword evidence="3" id="KW-0812">Transmembrane</keyword>
<dbReference type="SUPFAM" id="SSF51569">
    <property type="entry name" value="Aldolase"/>
    <property type="match status" value="1"/>
</dbReference>
<dbReference type="Pfam" id="PF00701">
    <property type="entry name" value="DHDPS"/>
    <property type="match status" value="1"/>
</dbReference>
<evidence type="ECO:0000256" key="3">
    <source>
        <dbReference type="SAM" id="Phobius"/>
    </source>
</evidence>
<keyword evidence="3" id="KW-0472">Membrane</keyword>
<evidence type="ECO:0000256" key="1">
    <source>
        <dbReference type="ARBA" id="ARBA00023239"/>
    </source>
</evidence>
<dbReference type="EMBL" id="JBHSWU010000340">
    <property type="protein sequence ID" value="MFC6724969.1"/>
    <property type="molecule type" value="Genomic_DNA"/>
</dbReference>
<keyword evidence="5" id="KW-1185">Reference proteome</keyword>
<comment type="caution">
    <text evidence="4">The sequence shown here is derived from an EMBL/GenBank/DDBJ whole genome shotgun (WGS) entry which is preliminary data.</text>
</comment>
<proteinExistence type="predicted"/>
<gene>
    <name evidence="4" type="ORF">ACFQE1_11415</name>
</gene>
<evidence type="ECO:0000313" key="4">
    <source>
        <dbReference type="EMBL" id="MFC6724969.1"/>
    </source>
</evidence>
<dbReference type="Proteomes" id="UP001596328">
    <property type="component" value="Unassembled WGS sequence"/>
</dbReference>
<feature type="transmembrane region" description="Helical" evidence="3">
    <location>
        <begin position="50"/>
        <end position="72"/>
    </location>
</feature>
<feature type="non-terminal residue" evidence="4">
    <location>
        <position position="197"/>
    </location>
</feature>
<dbReference type="InterPro" id="IPR002528">
    <property type="entry name" value="MATE_fam"/>
</dbReference>
<dbReference type="PROSITE" id="PS00666">
    <property type="entry name" value="DHDPS_2"/>
    <property type="match status" value="1"/>
</dbReference>
<dbReference type="AlphaFoldDB" id="A0ABD5S0C3"/>
<dbReference type="InterPro" id="IPR020625">
    <property type="entry name" value="Schiff_base-form_aldolases_AS"/>
</dbReference>
<dbReference type="Gene3D" id="3.20.20.70">
    <property type="entry name" value="Aldolase class I"/>
    <property type="match status" value="1"/>
</dbReference>
<evidence type="ECO:0000256" key="2">
    <source>
        <dbReference type="ARBA" id="ARBA00023270"/>
    </source>
</evidence>
<dbReference type="PANTHER" id="PTHR12128:SF66">
    <property type="entry name" value="4-HYDROXY-2-OXOGLUTARATE ALDOLASE, MITOCHONDRIAL"/>
    <property type="match status" value="1"/>
</dbReference>
<accession>A0ABD5S0C3</accession>
<organism evidence="4 5">
    <name type="scientific">Halobium palmae</name>
    <dbReference type="NCBI Taxonomy" id="1776492"/>
    <lineage>
        <taxon>Archaea</taxon>
        <taxon>Methanobacteriati</taxon>
        <taxon>Methanobacteriota</taxon>
        <taxon>Stenosarchaea group</taxon>
        <taxon>Halobacteria</taxon>
        <taxon>Halobacteriales</taxon>
        <taxon>Haloferacaceae</taxon>
        <taxon>Halobium</taxon>
    </lineage>
</organism>
<dbReference type="GO" id="GO:0008675">
    <property type="term" value="F:2-dehydro-3-deoxy-phosphogluconate aldolase activity"/>
    <property type="evidence" value="ECO:0007669"/>
    <property type="project" value="UniProtKB-ARBA"/>
</dbReference>
<reference evidence="4 5" key="1">
    <citation type="journal article" date="2019" name="Int. J. Syst. Evol. Microbiol.">
        <title>The Global Catalogue of Microorganisms (GCM) 10K type strain sequencing project: providing services to taxonomists for standard genome sequencing and annotation.</title>
        <authorList>
            <consortium name="The Broad Institute Genomics Platform"/>
            <consortium name="The Broad Institute Genome Sequencing Center for Infectious Disease"/>
            <person name="Wu L."/>
            <person name="Ma J."/>
        </authorList>
    </citation>
    <scope>NUCLEOTIDE SEQUENCE [LARGE SCALE GENOMIC DNA]</scope>
    <source>
        <strain evidence="4 5">NBRC 111368</strain>
    </source>
</reference>
<dbReference type="CDD" id="cd00408">
    <property type="entry name" value="DHDPS-like"/>
    <property type="match status" value="1"/>
</dbReference>
<dbReference type="InterPro" id="IPR013785">
    <property type="entry name" value="Aldolase_TIM"/>
</dbReference>
<dbReference type="GO" id="GO:0044281">
    <property type="term" value="P:small molecule metabolic process"/>
    <property type="evidence" value="ECO:0007669"/>
    <property type="project" value="UniProtKB-ARBA"/>
</dbReference>
<dbReference type="SMART" id="SM01130">
    <property type="entry name" value="DHDPS"/>
    <property type="match status" value="1"/>
</dbReference>
<evidence type="ECO:0000313" key="5">
    <source>
        <dbReference type="Proteomes" id="UP001596328"/>
    </source>
</evidence>
<keyword evidence="2" id="KW-0704">Schiff base</keyword>